<organism evidence="8 9">
    <name type="scientific">Sphingobacterium olei</name>
    <dbReference type="NCBI Taxonomy" id="2571155"/>
    <lineage>
        <taxon>Bacteria</taxon>
        <taxon>Pseudomonadati</taxon>
        <taxon>Bacteroidota</taxon>
        <taxon>Sphingobacteriia</taxon>
        <taxon>Sphingobacteriales</taxon>
        <taxon>Sphingobacteriaceae</taxon>
        <taxon>Sphingobacterium</taxon>
    </lineage>
</organism>
<dbReference type="SUPFAM" id="SSF48452">
    <property type="entry name" value="TPR-like"/>
    <property type="match status" value="1"/>
</dbReference>
<evidence type="ECO:0000256" key="2">
    <source>
        <dbReference type="ARBA" id="ARBA00006275"/>
    </source>
</evidence>
<dbReference type="Gene3D" id="1.25.40.900">
    <property type="match status" value="1"/>
</dbReference>
<protein>
    <submittedName>
        <fullName evidence="8">RagB/SusD family nutrient uptake outer membrane protein</fullName>
    </submittedName>
</protein>
<dbReference type="Gene3D" id="2.20.20.130">
    <property type="match status" value="1"/>
</dbReference>
<evidence type="ECO:0000313" key="9">
    <source>
        <dbReference type="Proteomes" id="UP000306808"/>
    </source>
</evidence>
<evidence type="ECO:0000313" key="8">
    <source>
        <dbReference type="EMBL" id="TJZ62954.1"/>
    </source>
</evidence>
<evidence type="ECO:0000259" key="7">
    <source>
        <dbReference type="Pfam" id="PF14322"/>
    </source>
</evidence>
<accession>A0A4U0PJ83</accession>
<feature type="domain" description="RagB/SusD" evidence="6">
    <location>
        <begin position="343"/>
        <end position="495"/>
    </location>
</feature>
<comment type="subcellular location">
    <subcellularLocation>
        <location evidence="1">Cell outer membrane</location>
    </subcellularLocation>
</comment>
<gene>
    <name evidence="8" type="ORF">FAZ15_01240</name>
</gene>
<dbReference type="Pfam" id="PF14322">
    <property type="entry name" value="SusD-like_3"/>
    <property type="match status" value="1"/>
</dbReference>
<keyword evidence="4" id="KW-0472">Membrane</keyword>
<keyword evidence="5" id="KW-0998">Cell outer membrane</keyword>
<name>A0A4U0PJ83_9SPHI</name>
<keyword evidence="3" id="KW-0732">Signal</keyword>
<dbReference type="InterPro" id="IPR033985">
    <property type="entry name" value="SusD-like_N"/>
</dbReference>
<comment type="caution">
    <text evidence="8">The sequence shown here is derived from an EMBL/GenBank/DDBJ whole genome shotgun (WGS) entry which is preliminary data.</text>
</comment>
<dbReference type="PROSITE" id="PS51257">
    <property type="entry name" value="PROKAR_LIPOPROTEIN"/>
    <property type="match status" value="1"/>
</dbReference>
<proteinExistence type="inferred from homology"/>
<evidence type="ECO:0000259" key="6">
    <source>
        <dbReference type="Pfam" id="PF07980"/>
    </source>
</evidence>
<evidence type="ECO:0000256" key="1">
    <source>
        <dbReference type="ARBA" id="ARBA00004442"/>
    </source>
</evidence>
<evidence type="ECO:0000256" key="4">
    <source>
        <dbReference type="ARBA" id="ARBA00023136"/>
    </source>
</evidence>
<dbReference type="EMBL" id="SUME01000001">
    <property type="protein sequence ID" value="TJZ62954.1"/>
    <property type="molecule type" value="Genomic_DNA"/>
</dbReference>
<dbReference type="InterPro" id="IPR012944">
    <property type="entry name" value="SusD_RagB_dom"/>
</dbReference>
<dbReference type="Proteomes" id="UP000306808">
    <property type="component" value="Unassembled WGS sequence"/>
</dbReference>
<dbReference type="RefSeq" id="WP_136899333.1">
    <property type="nucleotide sequence ID" value="NZ_SUME01000001.1"/>
</dbReference>
<evidence type="ECO:0000256" key="5">
    <source>
        <dbReference type="ARBA" id="ARBA00023237"/>
    </source>
</evidence>
<dbReference type="AlphaFoldDB" id="A0A4U0PJ83"/>
<keyword evidence="9" id="KW-1185">Reference proteome</keyword>
<dbReference type="Gene3D" id="1.25.40.390">
    <property type="match status" value="1"/>
</dbReference>
<reference evidence="8 9" key="1">
    <citation type="submission" date="2019-04" db="EMBL/GenBank/DDBJ databases">
        <title>Sphingobacterium olei sp. nov., isolated from oil-contaminated soil.</title>
        <authorList>
            <person name="Liu B."/>
        </authorList>
    </citation>
    <scope>NUCLEOTIDE SEQUENCE [LARGE SCALE GENOMIC DNA]</scope>
    <source>
        <strain evidence="8 9">HAL-9</strain>
    </source>
</reference>
<dbReference type="Pfam" id="PF07980">
    <property type="entry name" value="SusD_RagB"/>
    <property type="match status" value="1"/>
</dbReference>
<sequence>MNIQQVKIYSTLTLLLFGLSGCKKFLNVMPVGQTTIPVLFSDMDGIRSAIPGAYAKTYDYYTNHFYLYPELAGDLLQADLQQLAEGRQNIYNYNSDPDQEAAPSAKIWSDILASLANVNNALFYLPSLEEKYPGSRNELAVYKAELLFLRALGHFDLCRAYAQPYTYTTDASHIGVPILSQTPGPDDVVTRQPVKEVYAFVLRDLKEADQIYNDNRNDFRTAKQRPYFASKEAVQALLSRVYLYMEDWDQVIRYANEVISERQLARGGNYTSMYFDLAGPETETIFRLNGQDKGSGLLSFFNFRNANDFVLPQAYPAEKFVGLFDEGTNDLRINALLFKLETNPGQSANFIGLTRKFDAVQTATDGNRQHMNPLVLRVSEIYLNRAEAYIGKKQAELAAADVETIRARGLQTSGDDIILPENDLDAMRNIVYEERIRELAFEGHRLFDITRRKQNLVRNTNTNSTVKELTYPSDYFVLPIPQRELDANTGMKGNPTVNN</sequence>
<dbReference type="InterPro" id="IPR011990">
    <property type="entry name" value="TPR-like_helical_dom_sf"/>
</dbReference>
<dbReference type="OrthoDB" id="1080118at2"/>
<dbReference type="GO" id="GO:0009279">
    <property type="term" value="C:cell outer membrane"/>
    <property type="evidence" value="ECO:0007669"/>
    <property type="project" value="UniProtKB-SubCell"/>
</dbReference>
<evidence type="ECO:0000256" key="3">
    <source>
        <dbReference type="ARBA" id="ARBA00022729"/>
    </source>
</evidence>
<feature type="domain" description="SusD-like N-terminal" evidence="7">
    <location>
        <begin position="91"/>
        <end position="243"/>
    </location>
</feature>
<comment type="similarity">
    <text evidence="2">Belongs to the SusD family.</text>
</comment>